<proteinExistence type="predicted"/>
<feature type="region of interest" description="Disordered" evidence="2">
    <location>
        <begin position="86"/>
        <end position="107"/>
    </location>
</feature>
<sequence>MLPTNDLLFVAGAVQPANITHDHQASYDAGFLGFDFCGPRPEPITPETLWDLNRVNRDTAFYARKQKEHAESLPYVSAEHLREAAARSAENNRLVQGRKSPTHPQQASLNRLMAQQRRLETRDDELGSSEAYYNHDTLYGLTEAGNRARVLPPKGKSKVAEPTITPNVVRLMKRDWSGQRKIQYYTQTPSSAAPDAQQGERFTEKLTKRAVSKIFEAGAYVATCHGGFCTFLTLTFSQAERARIFSSMVEADDVNGDHTPVLITRNMAECVPHIAGAYCYIDTTADDPAATVDILEDGTVKVMNADGVIAGAYTPTFLKPEKLFTITKTAETTIGKEVSRFLDGAKKMYQRGWVANHTQEIDAESGAKYSKLTEKRIPGHSKPSEFGPTREAADFHYIWVAECPANDDGEPNPHVHVLLNWAVPQNLFPAWALRLENLWGKGFAHLERIKKPMAAGSYIIKAVGYAAKGDNADQGLIRGNRYNIARCSRAPAWECIASFQADNMAAIIKECGYRLEQWRKPINRRLKRLEKQLNQTIKAKAIAKQAKQDEQAINKLTARIIRLENQMRATRKAIKSREVHASTKNVFCMAFDGEQAEQKAFDFLLWAAGARGWGMTLVDDETELADSVTEARAVAQSEYAGQYLRHLDRRAYWQSVFRDPLAPPREPTDREIASAMAAREHYEQWQLAA</sequence>
<evidence type="ECO:0000256" key="2">
    <source>
        <dbReference type="SAM" id="MobiDB-lite"/>
    </source>
</evidence>
<keyword evidence="1" id="KW-0175">Coiled coil</keyword>
<keyword evidence="4" id="KW-1185">Reference proteome</keyword>
<dbReference type="AlphaFoldDB" id="A0A0J1K6V1"/>
<gene>
    <name evidence="3" type="ORF">ABT57_05660</name>
</gene>
<dbReference type="OrthoDB" id="5906096at2"/>
<accession>A0A0J1K6V1</accession>
<dbReference type="RefSeq" id="WP_047884244.1">
    <property type="nucleotide sequence ID" value="NZ_LDOU01000006.1"/>
</dbReference>
<dbReference type="PATRIC" id="fig|320778.3.peg.1221"/>
<organism evidence="3 4">
    <name type="scientific">Photobacterium ganghwense</name>
    <dbReference type="NCBI Taxonomy" id="320778"/>
    <lineage>
        <taxon>Bacteria</taxon>
        <taxon>Pseudomonadati</taxon>
        <taxon>Pseudomonadota</taxon>
        <taxon>Gammaproteobacteria</taxon>
        <taxon>Vibrionales</taxon>
        <taxon>Vibrionaceae</taxon>
        <taxon>Photobacterium</taxon>
    </lineage>
</organism>
<feature type="coiled-coil region" evidence="1">
    <location>
        <begin position="526"/>
        <end position="573"/>
    </location>
</feature>
<reference evidence="3 4" key="1">
    <citation type="submission" date="2015-05" db="EMBL/GenBank/DDBJ databases">
        <title>Photobacterium galathea sp. nov.</title>
        <authorList>
            <person name="Machado H."/>
            <person name="Gram L."/>
        </authorList>
    </citation>
    <scope>NUCLEOTIDE SEQUENCE [LARGE SCALE GENOMIC DNA]</scope>
    <source>
        <strain evidence="3 4">DSM 22954</strain>
    </source>
</reference>
<evidence type="ECO:0000256" key="1">
    <source>
        <dbReference type="SAM" id="Coils"/>
    </source>
</evidence>
<comment type="caution">
    <text evidence="3">The sequence shown here is derived from an EMBL/GenBank/DDBJ whole genome shotgun (WGS) entry which is preliminary data.</text>
</comment>
<protein>
    <submittedName>
        <fullName evidence="3">Uncharacterized protein</fullName>
    </submittedName>
</protein>
<name>A0A0J1K6V1_9GAMM</name>
<dbReference type="EMBL" id="LDOU01000006">
    <property type="protein sequence ID" value="KLV10082.1"/>
    <property type="molecule type" value="Genomic_DNA"/>
</dbReference>
<dbReference type="STRING" id="320778.ABT57_05660"/>
<evidence type="ECO:0000313" key="4">
    <source>
        <dbReference type="Proteomes" id="UP000035909"/>
    </source>
</evidence>
<dbReference type="Proteomes" id="UP000035909">
    <property type="component" value="Unassembled WGS sequence"/>
</dbReference>
<evidence type="ECO:0000313" key="3">
    <source>
        <dbReference type="EMBL" id="KLV10082.1"/>
    </source>
</evidence>